<evidence type="ECO:0000256" key="1">
    <source>
        <dbReference type="ARBA" id="ARBA00004141"/>
    </source>
</evidence>
<evidence type="ECO:0000256" key="4">
    <source>
        <dbReference type="ARBA" id="ARBA00023136"/>
    </source>
</evidence>
<comment type="subcellular location">
    <subcellularLocation>
        <location evidence="1">Membrane</location>
        <topology evidence="1">Multi-pass membrane protein</topology>
    </subcellularLocation>
</comment>
<organism evidence="6">
    <name type="scientific">Thermogemmatispora argillosa</name>
    <dbReference type="NCBI Taxonomy" id="2045280"/>
    <lineage>
        <taxon>Bacteria</taxon>
        <taxon>Bacillati</taxon>
        <taxon>Chloroflexota</taxon>
        <taxon>Ktedonobacteria</taxon>
        <taxon>Thermogemmatisporales</taxon>
        <taxon>Thermogemmatisporaceae</taxon>
        <taxon>Thermogemmatispora</taxon>
    </lineage>
</organism>
<feature type="transmembrane region" description="Helical" evidence="5">
    <location>
        <begin position="129"/>
        <end position="149"/>
    </location>
</feature>
<dbReference type="InterPro" id="IPR032808">
    <property type="entry name" value="DoxX"/>
</dbReference>
<dbReference type="PANTHER" id="PTHR39157:SF1">
    <property type="entry name" value="DOXX FAMILY PROTEIN"/>
    <property type="match status" value="1"/>
</dbReference>
<dbReference type="GO" id="GO:0016020">
    <property type="term" value="C:membrane"/>
    <property type="evidence" value="ECO:0007669"/>
    <property type="project" value="UniProtKB-SubCell"/>
</dbReference>
<keyword evidence="3 5" id="KW-1133">Transmembrane helix</keyword>
<dbReference type="PANTHER" id="PTHR39157">
    <property type="entry name" value="INTEGRAL MEMBRANE PROTEIN-RELATED"/>
    <property type="match status" value="1"/>
</dbReference>
<protein>
    <recommendedName>
        <fullName evidence="7">DoxX family protein</fullName>
    </recommendedName>
</protein>
<sequence length="220" mass="23676">MKIIGVLKPRSVTQIPEPPLARFLFADTRMAWLWLLVRLYVGYEWLTAGLEKLTGYNFAFGAGFGQRSGSPWVFSGHDGVAIQGFVKGALALSSGPHPAVQGWYAAFLQHIVLPNAGLFAYLVTFGEVLVGLGLIFGALTGIAAFFGVFMNLNFLLAGAVSINPVLGTLGLFLMLAWRIAGYYGLDSLLLPLLGTPWTGSLLSRLRAQRTEPLEAGTGSR</sequence>
<dbReference type="EMBL" id="AP019377">
    <property type="protein sequence ID" value="BBH92357.1"/>
    <property type="molecule type" value="Genomic_DNA"/>
</dbReference>
<evidence type="ECO:0000256" key="5">
    <source>
        <dbReference type="SAM" id="Phobius"/>
    </source>
</evidence>
<keyword evidence="2 5" id="KW-0812">Transmembrane</keyword>
<name>A0A455SVG1_9CHLR</name>
<gene>
    <name evidence="6" type="ORF">KTA_05560</name>
</gene>
<evidence type="ECO:0000256" key="3">
    <source>
        <dbReference type="ARBA" id="ARBA00022989"/>
    </source>
</evidence>
<dbReference type="AlphaFoldDB" id="A0A455SVG1"/>
<evidence type="ECO:0000313" key="6">
    <source>
        <dbReference type="EMBL" id="BBH92357.1"/>
    </source>
</evidence>
<feature type="transmembrane region" description="Helical" evidence="5">
    <location>
        <begin position="102"/>
        <end position="122"/>
    </location>
</feature>
<accession>A0A455SVG1</accession>
<proteinExistence type="predicted"/>
<feature type="transmembrane region" description="Helical" evidence="5">
    <location>
        <begin position="155"/>
        <end position="177"/>
    </location>
</feature>
<reference evidence="6" key="1">
    <citation type="submission" date="2018-12" db="EMBL/GenBank/DDBJ databases">
        <title>Novel natural products biosynthetic potential of the class Ktedonobacteria.</title>
        <authorList>
            <person name="Zheng Y."/>
            <person name="Saitou A."/>
            <person name="Wang C.M."/>
            <person name="Toyoda A."/>
            <person name="Minakuchi Y."/>
            <person name="Sekiguchi Y."/>
            <person name="Ueda K."/>
            <person name="Takano H."/>
            <person name="Sakai Y."/>
            <person name="Yokota A."/>
            <person name="Yabe S."/>
        </authorList>
    </citation>
    <scope>NUCLEOTIDE SEQUENCE</scope>
    <source>
        <strain evidence="6">A3-2</strain>
    </source>
</reference>
<evidence type="ECO:0000256" key="2">
    <source>
        <dbReference type="ARBA" id="ARBA00022692"/>
    </source>
</evidence>
<dbReference type="Pfam" id="PF07681">
    <property type="entry name" value="DoxX"/>
    <property type="match status" value="1"/>
</dbReference>
<keyword evidence="4 5" id="KW-0472">Membrane</keyword>
<evidence type="ECO:0008006" key="7">
    <source>
        <dbReference type="Google" id="ProtNLM"/>
    </source>
</evidence>